<dbReference type="GeneID" id="56084710"/>
<sequence length="732" mass="77183">MGSGDAIEVSVEGANKRDAGRGIARVPERVRSKLGVLSGDPLVIQGERATVAKAWPESGDGAYIRIDADTRANAGVNIGDTVTVEQTSVREADSLTVRLAQTVGLDDAQQESAVRRALLDRPLREGEQVHIDGVGAFAVSGTDPDGAVRVTDETDITVLPPIDGTPTGGATGGTGSASGGGAGASGTSSSSSGSAGSTAGGAAAESTPDESASRTGVSYEDIGGLDDELDQVREMIELPLSNPDLFTRLGISPPRGVLLHGPPGTGKTLIARAVANEVDAYFDVISGPEVVSKYKGESEERLREAFDHAEANAPAIIFVDEIDAIAGERDEDSDMENRVVAQLLTLLDGLEDRGQVIVIGATNRVDSIDPALRRGGRFDREIEIGVPDETGRREILDVHTRGMPLAEDVDLDRVAGRTHGFVGADLHTLTTEAAMHALRRTRDEPEVTREDMEAALRTVEPSAMREYVAESPTVTFDDVGGLAEAKSTLEQAVEWPLEYGPLFTATNTDPPSGVLLHGPPGTGKTLLARAVAGESGVNFIRVAGPELMDRYVGESEKAVREVFDRARQTAPAIVFFDEIDGIAGGRMDGNEVTERVVSQLLTEMDSAAENPNVVVLAATNRRDMLDDALLRPGRLEQHVEVPNPNEAGRRAILDVHVEGKPLGDDVDLDELAGETEGLSGAQIESLVRAASMRAISEVAAGVDPEEANEKADDVVIGADDFEHALERIDPAP</sequence>
<feature type="domain" description="AAA+ ATPase" evidence="6">
    <location>
        <begin position="510"/>
        <end position="645"/>
    </location>
</feature>
<evidence type="ECO:0000313" key="9">
    <source>
        <dbReference type="EMBL" id="QLH83579.1"/>
    </source>
</evidence>
<evidence type="ECO:0000256" key="3">
    <source>
        <dbReference type="ARBA" id="ARBA00022741"/>
    </source>
</evidence>
<dbReference type="OrthoDB" id="77269at2157"/>
<evidence type="ECO:0000256" key="1">
    <source>
        <dbReference type="ARBA" id="ARBA00009833"/>
    </source>
</evidence>
<dbReference type="InterPro" id="IPR041569">
    <property type="entry name" value="AAA_lid_3"/>
</dbReference>
<dbReference type="SUPFAM" id="SSF54585">
    <property type="entry name" value="Cdc48 domain 2-like"/>
    <property type="match status" value="1"/>
</dbReference>
<feature type="region of interest" description="Disordered" evidence="5">
    <location>
        <begin position="141"/>
        <end position="222"/>
    </location>
</feature>
<dbReference type="Proteomes" id="UP000509346">
    <property type="component" value="Chromosome"/>
</dbReference>
<reference evidence="9 10" key="1">
    <citation type="submission" date="2020-07" db="EMBL/GenBank/DDBJ databases">
        <title>Halosimplex litoreum sp. nov. and Halosimplex rubrum sp. nov., isolated from different salt environments.</title>
        <authorList>
            <person name="Cui H."/>
        </authorList>
    </citation>
    <scope>NUCLEOTIDE SEQUENCE [LARGE SCALE GENOMIC DNA]</scope>
    <source>
        <strain evidence="9 10">R2</strain>
    </source>
</reference>
<dbReference type="FunFam" id="1.10.8.60:FF:000178">
    <property type="entry name" value="CDC48/VCP homolog, AAA superfamily"/>
    <property type="match status" value="1"/>
</dbReference>
<feature type="domain" description="CDC48 N-terminal subdomain" evidence="8">
    <location>
        <begin position="8"/>
        <end position="89"/>
    </location>
</feature>
<dbReference type="InterPro" id="IPR027417">
    <property type="entry name" value="P-loop_NTPase"/>
</dbReference>
<evidence type="ECO:0000256" key="4">
    <source>
        <dbReference type="ARBA" id="ARBA00022840"/>
    </source>
</evidence>
<dbReference type="InterPro" id="IPR029067">
    <property type="entry name" value="CDC48_domain_2-like_sf"/>
</dbReference>
<dbReference type="Gene3D" id="3.40.50.300">
    <property type="entry name" value="P-loop containing nucleotide triphosphate hydrolases"/>
    <property type="match status" value="2"/>
</dbReference>
<dbReference type="CDD" id="cd19503">
    <property type="entry name" value="RecA-like_CDC48_NLV2_r1-like"/>
    <property type="match status" value="1"/>
</dbReference>
<dbReference type="EMBL" id="CP058909">
    <property type="protein sequence ID" value="QLH83579.1"/>
    <property type="molecule type" value="Genomic_DNA"/>
</dbReference>
<evidence type="ECO:0000259" key="6">
    <source>
        <dbReference type="SMART" id="SM00382"/>
    </source>
</evidence>
<accession>A0A7D5PG85</accession>
<feature type="compositionally biased region" description="Low complexity" evidence="5">
    <location>
        <begin position="185"/>
        <end position="204"/>
    </location>
</feature>
<dbReference type="InterPro" id="IPR003960">
    <property type="entry name" value="ATPase_AAA_CS"/>
</dbReference>
<gene>
    <name evidence="9" type="ORF">HZS54_18935</name>
</gene>
<dbReference type="Pfam" id="PF00004">
    <property type="entry name" value="AAA"/>
    <property type="match status" value="2"/>
</dbReference>
<dbReference type="InterPro" id="IPR003593">
    <property type="entry name" value="AAA+_ATPase"/>
</dbReference>
<comment type="similarity">
    <text evidence="1">Belongs to the AAA ATPase family. CDC48 subfamily.</text>
</comment>
<keyword evidence="3" id="KW-0547">Nucleotide-binding</keyword>
<feature type="domain" description="CDC48" evidence="7">
    <location>
        <begin position="104"/>
        <end position="165"/>
    </location>
</feature>
<feature type="domain" description="AAA+ ATPase" evidence="6">
    <location>
        <begin position="253"/>
        <end position="388"/>
    </location>
</feature>
<evidence type="ECO:0000313" key="10">
    <source>
        <dbReference type="Proteomes" id="UP000509346"/>
    </source>
</evidence>
<dbReference type="SMART" id="SM01072">
    <property type="entry name" value="CDC48_2"/>
    <property type="match status" value="1"/>
</dbReference>
<protein>
    <submittedName>
        <fullName evidence="9">AAA family ATPase</fullName>
    </submittedName>
</protein>
<dbReference type="InterPro" id="IPR003959">
    <property type="entry name" value="ATPase_AAA_core"/>
</dbReference>
<dbReference type="Gene3D" id="2.40.40.20">
    <property type="match status" value="1"/>
</dbReference>
<dbReference type="FunFam" id="2.40.40.20:FF:000007">
    <property type="entry name" value="AAA family ATPase"/>
    <property type="match status" value="1"/>
</dbReference>
<dbReference type="Pfam" id="PF02933">
    <property type="entry name" value="CDC48_2"/>
    <property type="match status" value="1"/>
</dbReference>
<dbReference type="SMART" id="SM01073">
    <property type="entry name" value="CDC48_N"/>
    <property type="match status" value="1"/>
</dbReference>
<keyword evidence="4" id="KW-0067">ATP-binding</keyword>
<proteinExistence type="inferred from homology"/>
<dbReference type="FunFam" id="3.40.50.300:FF:000012">
    <property type="entry name" value="Transitional endoplasmic reticulum ATPase"/>
    <property type="match status" value="1"/>
</dbReference>
<dbReference type="GO" id="GO:0005737">
    <property type="term" value="C:cytoplasm"/>
    <property type="evidence" value="ECO:0007669"/>
    <property type="project" value="UniProtKB-ARBA"/>
</dbReference>
<feature type="region of interest" description="Disordered" evidence="5">
    <location>
        <begin position="1"/>
        <end position="22"/>
    </location>
</feature>
<name>A0A7D5PG85_9EURY</name>
<dbReference type="SMART" id="SM00382">
    <property type="entry name" value="AAA"/>
    <property type="match status" value="2"/>
</dbReference>
<dbReference type="SUPFAM" id="SSF50692">
    <property type="entry name" value="ADC-like"/>
    <property type="match status" value="1"/>
</dbReference>
<dbReference type="InterPro" id="IPR003338">
    <property type="entry name" value="CDC4_N-term_subdom"/>
</dbReference>
<evidence type="ECO:0000259" key="7">
    <source>
        <dbReference type="SMART" id="SM01072"/>
    </source>
</evidence>
<evidence type="ECO:0000256" key="5">
    <source>
        <dbReference type="SAM" id="MobiDB-lite"/>
    </source>
</evidence>
<dbReference type="AlphaFoldDB" id="A0A7D5PG85"/>
<dbReference type="Pfam" id="PF02359">
    <property type="entry name" value="CDC48_N"/>
    <property type="match status" value="1"/>
</dbReference>
<evidence type="ECO:0000256" key="2">
    <source>
        <dbReference type="ARBA" id="ARBA00022737"/>
    </source>
</evidence>
<dbReference type="KEGG" id="hpel:HZS54_18935"/>
<dbReference type="Gene3D" id="1.10.8.60">
    <property type="match status" value="2"/>
</dbReference>
<dbReference type="FunFam" id="3.40.50.300:FF:000018">
    <property type="entry name" value="Cell division control 48"/>
    <property type="match status" value="1"/>
</dbReference>
<feature type="compositionally biased region" description="Gly residues" evidence="5">
    <location>
        <begin position="166"/>
        <end position="184"/>
    </location>
</feature>
<dbReference type="GO" id="GO:0016887">
    <property type="term" value="F:ATP hydrolysis activity"/>
    <property type="evidence" value="ECO:0007669"/>
    <property type="project" value="InterPro"/>
</dbReference>
<dbReference type="InterPro" id="IPR004201">
    <property type="entry name" value="Cdc48_dom2"/>
</dbReference>
<dbReference type="SUPFAM" id="SSF52540">
    <property type="entry name" value="P-loop containing nucleoside triphosphate hydrolases"/>
    <property type="match status" value="2"/>
</dbReference>
<evidence type="ECO:0000259" key="8">
    <source>
        <dbReference type="SMART" id="SM01073"/>
    </source>
</evidence>
<dbReference type="PANTHER" id="PTHR23077">
    <property type="entry name" value="AAA-FAMILY ATPASE"/>
    <property type="match status" value="1"/>
</dbReference>
<dbReference type="RefSeq" id="WP_179918622.1">
    <property type="nucleotide sequence ID" value="NZ_CP058909.1"/>
</dbReference>
<dbReference type="InterPro" id="IPR009010">
    <property type="entry name" value="Asp_de-COase-like_dom_sf"/>
</dbReference>
<dbReference type="PANTHER" id="PTHR23077:SF171">
    <property type="entry name" value="NUCLEAR VALOSIN-CONTAINING PROTEIN-LIKE"/>
    <property type="match status" value="1"/>
</dbReference>
<keyword evidence="10" id="KW-1185">Reference proteome</keyword>
<dbReference type="Pfam" id="PF17862">
    <property type="entry name" value="AAA_lid_3"/>
    <property type="match status" value="2"/>
</dbReference>
<dbReference type="InterPro" id="IPR050168">
    <property type="entry name" value="AAA_ATPase_domain"/>
</dbReference>
<dbReference type="GO" id="GO:0005524">
    <property type="term" value="F:ATP binding"/>
    <property type="evidence" value="ECO:0007669"/>
    <property type="project" value="UniProtKB-KW"/>
</dbReference>
<dbReference type="PROSITE" id="PS00674">
    <property type="entry name" value="AAA"/>
    <property type="match status" value="2"/>
</dbReference>
<organism evidence="9 10">
    <name type="scientific">Halosimplex pelagicum</name>
    <dbReference type="NCBI Taxonomy" id="869886"/>
    <lineage>
        <taxon>Archaea</taxon>
        <taxon>Methanobacteriati</taxon>
        <taxon>Methanobacteriota</taxon>
        <taxon>Stenosarchaea group</taxon>
        <taxon>Halobacteria</taxon>
        <taxon>Halobacteriales</taxon>
        <taxon>Haloarculaceae</taxon>
        <taxon>Halosimplex</taxon>
    </lineage>
</organism>
<dbReference type="Gene3D" id="3.10.330.10">
    <property type="match status" value="1"/>
</dbReference>
<keyword evidence="2" id="KW-0677">Repeat</keyword>